<evidence type="ECO:0008006" key="5">
    <source>
        <dbReference type="Google" id="ProtNLM"/>
    </source>
</evidence>
<dbReference type="PRINTS" id="PR00301">
    <property type="entry name" value="HEATSHOCK70"/>
</dbReference>
<organism evidence="3 4">
    <name type="scientific">Diaporthe australafricana</name>
    <dbReference type="NCBI Taxonomy" id="127596"/>
    <lineage>
        <taxon>Eukaryota</taxon>
        <taxon>Fungi</taxon>
        <taxon>Dikarya</taxon>
        <taxon>Ascomycota</taxon>
        <taxon>Pezizomycotina</taxon>
        <taxon>Sordariomycetes</taxon>
        <taxon>Sordariomycetidae</taxon>
        <taxon>Diaporthales</taxon>
        <taxon>Diaporthaceae</taxon>
        <taxon>Diaporthe</taxon>
    </lineage>
</organism>
<keyword evidence="1" id="KW-0547">Nucleotide-binding</keyword>
<dbReference type="Proteomes" id="UP001583177">
    <property type="component" value="Unassembled WGS sequence"/>
</dbReference>
<dbReference type="CDD" id="cd10170">
    <property type="entry name" value="ASKHA_NBD_HSP70"/>
    <property type="match status" value="1"/>
</dbReference>
<dbReference type="InterPro" id="IPR043129">
    <property type="entry name" value="ATPase_NBD"/>
</dbReference>
<keyword evidence="4" id="KW-1185">Reference proteome</keyword>
<reference evidence="3 4" key="1">
    <citation type="journal article" date="2024" name="IMA Fungus">
        <title>IMA Genome - F19 : A genome assembly and annotation guide to empower mycologists, including annotated draft genome sequences of Ceratocystis pirilliformis, Diaporthe australafricana, Fusarium ophioides, Paecilomyces lecythidis, and Sporothrix stenoceras.</title>
        <authorList>
            <person name="Aylward J."/>
            <person name="Wilson A.M."/>
            <person name="Visagie C.M."/>
            <person name="Spraker J."/>
            <person name="Barnes I."/>
            <person name="Buitendag C."/>
            <person name="Ceriani C."/>
            <person name="Del Mar Angel L."/>
            <person name="du Plessis D."/>
            <person name="Fuchs T."/>
            <person name="Gasser K."/>
            <person name="Kramer D."/>
            <person name="Li W."/>
            <person name="Munsamy K."/>
            <person name="Piso A."/>
            <person name="Price J.L."/>
            <person name="Sonnekus B."/>
            <person name="Thomas C."/>
            <person name="van der Nest A."/>
            <person name="van Dijk A."/>
            <person name="van Heerden A."/>
            <person name="van Vuuren N."/>
            <person name="Yilmaz N."/>
            <person name="Duong T.A."/>
            <person name="van der Merwe N.A."/>
            <person name="Wingfield M.J."/>
            <person name="Wingfield B.D."/>
        </authorList>
    </citation>
    <scope>NUCLEOTIDE SEQUENCE [LARGE SCALE GENOMIC DNA]</scope>
    <source>
        <strain evidence="3 4">CMW 18300</strain>
    </source>
</reference>
<evidence type="ECO:0000256" key="1">
    <source>
        <dbReference type="ARBA" id="ARBA00022741"/>
    </source>
</evidence>
<dbReference type="InterPro" id="IPR013126">
    <property type="entry name" value="Hsp_70_fam"/>
</dbReference>
<dbReference type="Gene3D" id="3.30.420.40">
    <property type="match status" value="2"/>
</dbReference>
<protein>
    <recommendedName>
        <fullName evidence="5">Hsp70-like protein</fullName>
    </recommendedName>
</protein>
<dbReference type="Gene3D" id="3.90.640.10">
    <property type="entry name" value="Actin, Chain A, domain 4"/>
    <property type="match status" value="1"/>
</dbReference>
<dbReference type="PANTHER" id="PTHR14187">
    <property type="entry name" value="ALPHA KINASE/ELONGATION FACTOR 2 KINASE"/>
    <property type="match status" value="1"/>
</dbReference>
<dbReference type="Pfam" id="PF00012">
    <property type="entry name" value="HSP70"/>
    <property type="match status" value="1"/>
</dbReference>
<name>A0ABR3WEU3_9PEZI</name>
<evidence type="ECO:0000313" key="4">
    <source>
        <dbReference type="Proteomes" id="UP001583177"/>
    </source>
</evidence>
<dbReference type="PANTHER" id="PTHR14187:SF5">
    <property type="entry name" value="HEAT SHOCK 70 KDA PROTEIN 12A"/>
    <property type="match status" value="1"/>
</dbReference>
<sequence length="567" mass="63605">MARSSGRRIVVGVDFGTTFSGIAWAVSLGDRPGDVEVNKRWPNITGYDRFSEKVPTKLRRVGNDEIQWGFLVPPDAPNAEVLHWFKLRLDDRASVASLIPENIRALNERKADEVICDYLSLLGSHLRRNLANQLGTVLVDDYELKYVLTVPAIWSERATERTKRAFQDAMELRAARDITVISEPEAAAISVLHRAEALIVDEGECFMILDAGGGTVDLISYVIRQLHPLMVDEAVPGSGDVCGGATVTDRFRTWLLSKIKDEDYFDDEVLKDAVEVFETRIKPLVNSASLANNQSFSVTVRGLADNNQIGIQNELITVSAGDLVSFFQPSVERIKLLVAEQIAASNVPITAIIMVGGYGRCQYIREELEEDSLITERQIQIYQAAHAWTAVVEGAVLKGLHEVSPEDSTRIRVGNYMARKHYGTEITVAFRDDTHAELLDKRRWDGFNGCYEVEVIDWFINKGDPLTEKRPFFKNFLVTSRVNHGKPRRIYLIIYVDETSQIAPLGKTETVRELCALEADISQFPESQMTKVRGLDGFMYYSTGGQIEIVCEYLRLSISFTQSLCPI</sequence>
<dbReference type="SUPFAM" id="SSF53067">
    <property type="entry name" value="Actin-like ATPase domain"/>
    <property type="match status" value="2"/>
</dbReference>
<evidence type="ECO:0000256" key="2">
    <source>
        <dbReference type="ARBA" id="ARBA00022840"/>
    </source>
</evidence>
<keyword evidence="2" id="KW-0067">ATP-binding</keyword>
<gene>
    <name evidence="3" type="ORF">Daus18300_009274</name>
</gene>
<proteinExistence type="predicted"/>
<dbReference type="EMBL" id="JAWRVE010000093">
    <property type="protein sequence ID" value="KAL1860361.1"/>
    <property type="molecule type" value="Genomic_DNA"/>
</dbReference>
<comment type="caution">
    <text evidence="3">The sequence shown here is derived from an EMBL/GenBank/DDBJ whole genome shotgun (WGS) entry which is preliminary data.</text>
</comment>
<evidence type="ECO:0000313" key="3">
    <source>
        <dbReference type="EMBL" id="KAL1860361.1"/>
    </source>
</evidence>
<accession>A0ABR3WEU3</accession>